<evidence type="ECO:0000313" key="2">
    <source>
        <dbReference type="Proteomes" id="UP000002010"/>
    </source>
</evidence>
<sequence>MNINKSCLSKSENHRRKNIKRTSRFLQDIILMAANPMSPSRQYATRRVRTKKIRTPTLVGMRIIIAKRG</sequence>
<accession>C1D4Z3</accession>
<keyword evidence="2" id="KW-1185">Reference proteome</keyword>
<dbReference type="KEGG" id="lhk:LHK_02956"/>
<proteinExistence type="predicted"/>
<dbReference type="AlphaFoldDB" id="C1D4Z3"/>
<evidence type="ECO:0000313" key="1">
    <source>
        <dbReference type="EMBL" id="ACO75934.1"/>
    </source>
</evidence>
<protein>
    <submittedName>
        <fullName evidence="1">Uncharacterized protein</fullName>
    </submittedName>
</protein>
<organism evidence="1 2">
    <name type="scientific">Laribacter hongkongensis (strain HLHK9)</name>
    <dbReference type="NCBI Taxonomy" id="557598"/>
    <lineage>
        <taxon>Bacteria</taxon>
        <taxon>Pseudomonadati</taxon>
        <taxon>Pseudomonadota</taxon>
        <taxon>Betaproteobacteria</taxon>
        <taxon>Neisseriales</taxon>
        <taxon>Aquaspirillaceae</taxon>
        <taxon>Laribacter</taxon>
    </lineage>
</organism>
<dbReference type="EMBL" id="CP001154">
    <property type="protein sequence ID" value="ACO75934.1"/>
    <property type="molecule type" value="Genomic_DNA"/>
</dbReference>
<dbReference type="Proteomes" id="UP000002010">
    <property type="component" value="Chromosome"/>
</dbReference>
<name>C1D4Z3_LARHH</name>
<reference evidence="1 2" key="1">
    <citation type="journal article" date="2009" name="PLoS Genet.">
        <title>The complete genome and proteome of Laribacter hongkongensis reveal potential mechanisms for adaptations to different temperatures and habitats.</title>
        <authorList>
            <person name="Woo P.C."/>
            <person name="Lau S.K."/>
            <person name="Tse H."/>
            <person name="Teng J.L."/>
            <person name="Curreem S.O."/>
            <person name="Tsang A.K."/>
            <person name="Fan R.Y."/>
            <person name="Wong G.K."/>
            <person name="Huang Y."/>
            <person name="Loman N.J."/>
            <person name="Snyder L.A."/>
            <person name="Cai J.J."/>
            <person name="Huang J.D."/>
            <person name="Mak W."/>
            <person name="Pallen M.J."/>
            <person name="Lok S."/>
            <person name="Yuen K.Y."/>
        </authorList>
    </citation>
    <scope>NUCLEOTIDE SEQUENCE [LARGE SCALE GENOMIC DNA]</scope>
    <source>
        <strain evidence="1 2">HLHK9</strain>
    </source>
</reference>
<dbReference type="HOGENOM" id="CLU_2770776_0_0_4"/>
<gene>
    <name evidence="1" type="ordered locus">LHK_02956</name>
</gene>